<evidence type="ECO:0000313" key="3">
    <source>
        <dbReference type="Proteomes" id="UP000531761"/>
    </source>
</evidence>
<dbReference type="InterPro" id="IPR013762">
    <property type="entry name" value="Integrase-like_cat_sf"/>
</dbReference>
<dbReference type="GO" id="GO:0003677">
    <property type="term" value="F:DNA binding"/>
    <property type="evidence" value="ECO:0007669"/>
    <property type="project" value="InterPro"/>
</dbReference>
<accession>A0A8T3URW1</accession>
<organism evidence="2 3">
    <name type="scientific">Escherichia coli</name>
    <dbReference type="NCBI Taxonomy" id="562"/>
    <lineage>
        <taxon>Bacteria</taxon>
        <taxon>Pseudomonadati</taxon>
        <taxon>Pseudomonadota</taxon>
        <taxon>Gammaproteobacteria</taxon>
        <taxon>Enterobacterales</taxon>
        <taxon>Enterobacteriaceae</taxon>
        <taxon>Escherichia</taxon>
    </lineage>
</organism>
<dbReference type="Gene3D" id="1.10.443.10">
    <property type="entry name" value="Intergrase catalytic core"/>
    <property type="match status" value="1"/>
</dbReference>
<sequence>MRNNSPLYHPLTYDEINVLRASLSAKKFQHDLFRAFLFICETGVSWEDVTLLKWTQIDRESHILFYDYERVNGYQTQRLSQFALNVLPEKNSNKVFSDLHCDFFPNPYGEWQSSDMLAWGQECNIKRRFCLETAGATFVTQMTAQSFDEHEIAKMLNITVGSVPAEGEMTP</sequence>
<keyword evidence="1" id="KW-0233">DNA recombination</keyword>
<dbReference type="Proteomes" id="UP000531761">
    <property type="component" value="Unassembled WGS sequence"/>
</dbReference>
<evidence type="ECO:0000313" key="2">
    <source>
        <dbReference type="EMBL" id="MBB2467994.1"/>
    </source>
</evidence>
<name>A0A8T3URW1_ECOLX</name>
<comment type="caution">
    <text evidence="2">The sequence shown here is derived from an EMBL/GenBank/DDBJ whole genome shotgun (WGS) entry which is preliminary data.</text>
</comment>
<evidence type="ECO:0008006" key="4">
    <source>
        <dbReference type="Google" id="ProtNLM"/>
    </source>
</evidence>
<dbReference type="AlphaFoldDB" id="A0A8T3URW1"/>
<dbReference type="EMBL" id="JABWMK020000033">
    <property type="protein sequence ID" value="MBB2467994.1"/>
    <property type="molecule type" value="Genomic_DNA"/>
</dbReference>
<dbReference type="GO" id="GO:0006310">
    <property type="term" value="P:DNA recombination"/>
    <property type="evidence" value="ECO:0007669"/>
    <property type="project" value="UniProtKB-KW"/>
</dbReference>
<dbReference type="GO" id="GO:0015074">
    <property type="term" value="P:DNA integration"/>
    <property type="evidence" value="ECO:0007669"/>
    <property type="project" value="InterPro"/>
</dbReference>
<dbReference type="InterPro" id="IPR011010">
    <property type="entry name" value="DNA_brk_join_enz"/>
</dbReference>
<protein>
    <recommendedName>
        <fullName evidence="4">Tyr recombinase domain-containing protein</fullName>
    </recommendedName>
</protein>
<evidence type="ECO:0000256" key="1">
    <source>
        <dbReference type="ARBA" id="ARBA00023172"/>
    </source>
</evidence>
<dbReference type="SUPFAM" id="SSF56349">
    <property type="entry name" value="DNA breaking-rejoining enzymes"/>
    <property type="match status" value="1"/>
</dbReference>
<reference evidence="2 3" key="1">
    <citation type="submission" date="2020-08" db="EMBL/GenBank/DDBJ databases">
        <title>Draft genome sequences of isolates of diverse host origin from the E. coli Reference Center.</title>
        <authorList>
            <person name="Lacher D.W."/>
            <person name="Mammel M.K."/>
            <person name="Gangiredla J."/>
            <person name="Gebru S.T."/>
            <person name="Barnaba T.J."/>
            <person name="Majowicz S.A."/>
            <person name="Dudley E.G."/>
        </authorList>
    </citation>
    <scope>NUCLEOTIDE SEQUENCE [LARGE SCALE GENOMIC DNA]</scope>
    <source>
        <strain evidence="2 3">10.0349</strain>
    </source>
</reference>
<proteinExistence type="predicted"/>
<gene>
    <name evidence="2" type="ORF">HEP30_018095</name>
</gene>